<dbReference type="Pfam" id="PF00550">
    <property type="entry name" value="PP-binding"/>
    <property type="match status" value="1"/>
</dbReference>
<evidence type="ECO:0000313" key="5">
    <source>
        <dbReference type="Proteomes" id="UP000517694"/>
    </source>
</evidence>
<dbReference type="GO" id="GO:0004312">
    <property type="term" value="F:fatty acid synthase activity"/>
    <property type="evidence" value="ECO:0007669"/>
    <property type="project" value="TreeGrafter"/>
</dbReference>
<dbReference type="EMBL" id="JACMHY010000007">
    <property type="protein sequence ID" value="MBC2866967.1"/>
    <property type="molecule type" value="Genomic_DNA"/>
</dbReference>
<dbReference type="SMART" id="SM00823">
    <property type="entry name" value="PKS_PP"/>
    <property type="match status" value="1"/>
</dbReference>
<comment type="caution">
    <text evidence="4">The sequence shown here is derived from an EMBL/GenBank/DDBJ whole genome shotgun (WGS) entry which is preliminary data.</text>
</comment>
<protein>
    <submittedName>
        <fullName evidence="4">Acyl carrier protein</fullName>
    </submittedName>
</protein>
<organism evidence="4 5">
    <name type="scientific">Streptomyces mexicanus</name>
    <dbReference type="NCBI Taxonomy" id="178566"/>
    <lineage>
        <taxon>Bacteria</taxon>
        <taxon>Bacillati</taxon>
        <taxon>Actinomycetota</taxon>
        <taxon>Actinomycetes</taxon>
        <taxon>Kitasatosporales</taxon>
        <taxon>Streptomycetaceae</taxon>
        <taxon>Streptomyces</taxon>
    </lineage>
</organism>
<dbReference type="PROSITE" id="PS50075">
    <property type="entry name" value="CARRIER"/>
    <property type="match status" value="1"/>
</dbReference>
<keyword evidence="1" id="KW-0596">Phosphopantetheine</keyword>
<dbReference type="AlphaFoldDB" id="A0A7X1I181"/>
<dbReference type="InterPro" id="IPR020806">
    <property type="entry name" value="PKS_PP-bd"/>
</dbReference>
<dbReference type="InterPro" id="IPR036736">
    <property type="entry name" value="ACP-like_sf"/>
</dbReference>
<proteinExistence type="predicted"/>
<dbReference type="GO" id="GO:0031177">
    <property type="term" value="F:phosphopantetheine binding"/>
    <property type="evidence" value="ECO:0007669"/>
    <property type="project" value="InterPro"/>
</dbReference>
<keyword evidence="2" id="KW-0597">Phosphoprotein</keyword>
<dbReference type="InterPro" id="IPR009081">
    <property type="entry name" value="PP-bd_ACP"/>
</dbReference>
<evidence type="ECO:0000313" key="4">
    <source>
        <dbReference type="EMBL" id="MBC2866967.1"/>
    </source>
</evidence>
<dbReference type="GO" id="GO:0017000">
    <property type="term" value="P:antibiotic biosynthetic process"/>
    <property type="evidence" value="ECO:0007669"/>
    <property type="project" value="UniProtKB-ARBA"/>
</dbReference>
<accession>A0A7X1I181</accession>
<reference evidence="4 5" key="1">
    <citation type="submission" date="2020-08" db="EMBL/GenBank/DDBJ databases">
        <title>Whole-Genome Sequence of French Clinical Streptomyces mexicanus Strain Q0842.</title>
        <authorList>
            <person name="Boxberger M."/>
            <person name="La Scola B."/>
        </authorList>
    </citation>
    <scope>NUCLEOTIDE SEQUENCE [LARGE SCALE GENOMIC DNA]</scope>
    <source>
        <strain evidence="4 5">Marseille-Q0842</strain>
    </source>
</reference>
<gene>
    <name evidence="4" type="ORF">H1R13_18940</name>
</gene>
<evidence type="ECO:0000259" key="3">
    <source>
        <dbReference type="PROSITE" id="PS50075"/>
    </source>
</evidence>
<dbReference type="PANTHER" id="PTHR43775">
    <property type="entry name" value="FATTY ACID SYNTHASE"/>
    <property type="match status" value="1"/>
</dbReference>
<evidence type="ECO:0000256" key="2">
    <source>
        <dbReference type="ARBA" id="ARBA00022553"/>
    </source>
</evidence>
<dbReference type="SUPFAM" id="SSF47336">
    <property type="entry name" value="ACP-like"/>
    <property type="match status" value="1"/>
</dbReference>
<sequence length="184" mass="19423">MLENKGMGLLAPGEAHTCLERLLAEGAEVATVGRMTWEALRSFCPTADAPRLRLVLAPAADVAGHTTDDLRRQLAVLPPAQARDLALRALAELAATVLQTVPERVPMERPLGELGMDSLMAAELAVLVQRHFDCAIPTIEAVANPTLTALADLVLKQQGLRAAEATLPAQQTGTRPATAGTARP</sequence>
<dbReference type="Proteomes" id="UP000517694">
    <property type="component" value="Unassembled WGS sequence"/>
</dbReference>
<dbReference type="InterPro" id="IPR050091">
    <property type="entry name" value="PKS_NRPS_Biosynth_Enz"/>
</dbReference>
<dbReference type="InterPro" id="IPR006162">
    <property type="entry name" value="Ppantetheine_attach_site"/>
</dbReference>
<dbReference type="GO" id="GO:0006633">
    <property type="term" value="P:fatty acid biosynthetic process"/>
    <property type="evidence" value="ECO:0007669"/>
    <property type="project" value="TreeGrafter"/>
</dbReference>
<dbReference type="Gene3D" id="1.10.1200.10">
    <property type="entry name" value="ACP-like"/>
    <property type="match status" value="1"/>
</dbReference>
<evidence type="ECO:0000256" key="1">
    <source>
        <dbReference type="ARBA" id="ARBA00022450"/>
    </source>
</evidence>
<feature type="domain" description="Carrier" evidence="3">
    <location>
        <begin position="81"/>
        <end position="158"/>
    </location>
</feature>
<name>A0A7X1I181_9ACTN</name>
<dbReference type="PANTHER" id="PTHR43775:SF37">
    <property type="entry name" value="SI:DKEY-61P9.11"/>
    <property type="match status" value="1"/>
</dbReference>
<keyword evidence="5" id="KW-1185">Reference proteome</keyword>
<dbReference type="PROSITE" id="PS00012">
    <property type="entry name" value="PHOSPHOPANTETHEINE"/>
    <property type="match status" value="1"/>
</dbReference>